<keyword evidence="3 4" id="KW-0732">Signal</keyword>
<dbReference type="PANTHER" id="PTHR30024:SF47">
    <property type="entry name" value="TAURINE-BINDING PERIPLASMIC PROTEIN"/>
    <property type="match status" value="1"/>
</dbReference>
<dbReference type="InterPro" id="IPR001638">
    <property type="entry name" value="Solute-binding_3/MltF_N"/>
</dbReference>
<dbReference type="SUPFAM" id="SSF53850">
    <property type="entry name" value="Periplasmic binding protein-like II"/>
    <property type="match status" value="1"/>
</dbReference>
<dbReference type="eggNOG" id="COG0715">
    <property type="taxonomic scope" value="Bacteria"/>
</dbReference>
<keyword evidence="7" id="KW-1185">Reference proteome</keyword>
<dbReference type="GO" id="GO:0042597">
    <property type="term" value="C:periplasmic space"/>
    <property type="evidence" value="ECO:0007669"/>
    <property type="project" value="UniProtKB-SubCell"/>
</dbReference>
<dbReference type="Pfam" id="PF13379">
    <property type="entry name" value="NMT1_2"/>
    <property type="match status" value="1"/>
</dbReference>
<name>F0T048_SYNGF</name>
<evidence type="ECO:0000256" key="3">
    <source>
        <dbReference type="ARBA" id="ARBA00022729"/>
    </source>
</evidence>
<keyword evidence="6" id="KW-0449">Lipoprotein</keyword>
<feature type="domain" description="Solute-binding protein family 3/N-terminal" evidence="5">
    <location>
        <begin position="30"/>
        <end position="248"/>
    </location>
</feature>
<dbReference type="RefSeq" id="WP_013625003.1">
    <property type="nucleotide sequence ID" value="NC_015172.1"/>
</dbReference>
<evidence type="ECO:0000256" key="4">
    <source>
        <dbReference type="SAM" id="SignalP"/>
    </source>
</evidence>
<reference evidence="7" key="2">
    <citation type="submission" date="2011-02" db="EMBL/GenBank/DDBJ databases">
        <title>The complete genome of Syntrophobotulus glycolicus DSM 8271.</title>
        <authorList>
            <person name="Lucas S."/>
            <person name="Copeland A."/>
            <person name="Lapidus A."/>
            <person name="Bruce D."/>
            <person name="Goodwin L."/>
            <person name="Pitluck S."/>
            <person name="Kyrpides N."/>
            <person name="Mavromatis K."/>
            <person name="Pagani I."/>
            <person name="Ivanova N."/>
            <person name="Mikhailova N."/>
            <person name="Chertkov O."/>
            <person name="Held B."/>
            <person name="Detter J.C."/>
            <person name="Tapia R."/>
            <person name="Han C."/>
            <person name="Land M."/>
            <person name="Hauser L."/>
            <person name="Markowitz V."/>
            <person name="Cheng J.-F."/>
            <person name="Hugenholtz P."/>
            <person name="Woyke T."/>
            <person name="Wu D."/>
            <person name="Spring S."/>
            <person name="Schroeder M."/>
            <person name="Brambilla E."/>
            <person name="Klenk H.-P."/>
            <person name="Eisen J.A."/>
        </authorList>
    </citation>
    <scope>NUCLEOTIDE SEQUENCE [LARGE SCALE GENOMIC DNA]</scope>
    <source>
        <strain evidence="7">DSM 8271 / FlGlyR</strain>
    </source>
</reference>
<dbReference type="PANTHER" id="PTHR30024">
    <property type="entry name" value="ALIPHATIC SULFONATES-BINDING PROTEIN-RELATED"/>
    <property type="match status" value="1"/>
</dbReference>
<feature type="chain" id="PRO_5038440985" evidence="4">
    <location>
        <begin position="18"/>
        <end position="317"/>
    </location>
</feature>
<sequence>MKKLPLFLMLFLSLTFAAITGCSTPKQAQTVKIGVMPIEDYLPFYVAEKENLFQKDQINVELIPFASAQERDTALQAGQIDGEIADLVAVGLLKKGGTEIKVVSIGLGAVPQEGRFALLASPKSNYRDLKDLAGVEIGVSENSIIDYATDQMLADAGLTEDQIKKLSIPKLPVRKDLLLTDQIKAACLPDPLAALAEQQGARLIRDDTYKNISQTVVLFRTDSLNDKSSEIKQLLQIYGEAGQMLTANPEQYRSLVVEKANVPEPLQESYAIPKFSALQLPIRENYDSVMDWMVGKGLLSQKYSYEDLVTDEFIEKS</sequence>
<accession>F0T048</accession>
<dbReference type="KEGG" id="sgy:Sgly_1838"/>
<comment type="similarity">
    <text evidence="2">Belongs to the bacterial solute-binding protein SsuA/TauA family.</text>
</comment>
<dbReference type="PROSITE" id="PS51257">
    <property type="entry name" value="PROKAR_LIPOPROTEIN"/>
    <property type="match status" value="1"/>
</dbReference>
<feature type="signal peptide" evidence="4">
    <location>
        <begin position="1"/>
        <end position="17"/>
    </location>
</feature>
<dbReference type="EMBL" id="CP002547">
    <property type="protein sequence ID" value="ADY56135.1"/>
    <property type="molecule type" value="Genomic_DNA"/>
</dbReference>
<dbReference type="AlphaFoldDB" id="F0T048"/>
<dbReference type="Gene3D" id="3.40.190.10">
    <property type="entry name" value="Periplasmic binding protein-like II"/>
    <property type="match status" value="2"/>
</dbReference>
<organism evidence="6 7">
    <name type="scientific">Syntrophobotulus glycolicus (strain DSM 8271 / FlGlyR)</name>
    <dbReference type="NCBI Taxonomy" id="645991"/>
    <lineage>
        <taxon>Bacteria</taxon>
        <taxon>Bacillati</taxon>
        <taxon>Bacillota</taxon>
        <taxon>Clostridia</taxon>
        <taxon>Eubacteriales</taxon>
        <taxon>Desulfitobacteriaceae</taxon>
        <taxon>Syntrophobotulus</taxon>
    </lineage>
</organism>
<dbReference type="STRING" id="645991.Sgly_1838"/>
<comment type="subcellular location">
    <subcellularLocation>
        <location evidence="1">Periplasm</location>
    </subcellularLocation>
</comment>
<evidence type="ECO:0000313" key="7">
    <source>
        <dbReference type="Proteomes" id="UP000007488"/>
    </source>
</evidence>
<dbReference type="OrthoDB" id="9815602at2"/>
<dbReference type="HOGENOM" id="CLU_028871_5_2_9"/>
<gene>
    <name evidence="6" type="ordered locus">Sgly_1838</name>
</gene>
<reference evidence="6 7" key="1">
    <citation type="journal article" date="2011" name="Stand. Genomic Sci.">
        <title>Complete genome sequence of Syntrophobotulus glycolicus type strain (FlGlyR).</title>
        <authorList>
            <person name="Han C."/>
            <person name="Mwirichia R."/>
            <person name="Chertkov O."/>
            <person name="Held B."/>
            <person name="Lapidus A."/>
            <person name="Nolan M."/>
            <person name="Lucas S."/>
            <person name="Hammon N."/>
            <person name="Deshpande S."/>
            <person name="Cheng J.F."/>
            <person name="Tapia R."/>
            <person name="Goodwin L."/>
            <person name="Pitluck S."/>
            <person name="Huntemann M."/>
            <person name="Liolios K."/>
            <person name="Ivanova N."/>
            <person name="Pagani I."/>
            <person name="Mavromatis K."/>
            <person name="Ovchinikova G."/>
            <person name="Pati A."/>
            <person name="Chen A."/>
            <person name="Palaniappan K."/>
            <person name="Land M."/>
            <person name="Hauser L."/>
            <person name="Brambilla E.M."/>
            <person name="Rohde M."/>
            <person name="Spring S."/>
            <person name="Sikorski J."/>
            <person name="Goker M."/>
            <person name="Woyke T."/>
            <person name="Bristow J."/>
            <person name="Eisen J.A."/>
            <person name="Markowitz V."/>
            <person name="Hugenholtz P."/>
            <person name="Kyrpides N.C."/>
            <person name="Klenk H.P."/>
            <person name="Detter J.C."/>
        </authorList>
    </citation>
    <scope>NUCLEOTIDE SEQUENCE [LARGE SCALE GENOMIC DNA]</scope>
    <source>
        <strain evidence="7">DSM 8271 / FlGlyR</strain>
    </source>
</reference>
<evidence type="ECO:0000313" key="6">
    <source>
        <dbReference type="EMBL" id="ADY56135.1"/>
    </source>
</evidence>
<protein>
    <submittedName>
        <fullName evidence="6">NLPA lipoprotein</fullName>
    </submittedName>
</protein>
<evidence type="ECO:0000256" key="1">
    <source>
        <dbReference type="ARBA" id="ARBA00004418"/>
    </source>
</evidence>
<proteinExistence type="inferred from homology"/>
<evidence type="ECO:0000256" key="2">
    <source>
        <dbReference type="ARBA" id="ARBA00010742"/>
    </source>
</evidence>
<dbReference type="SMART" id="SM00062">
    <property type="entry name" value="PBPb"/>
    <property type="match status" value="1"/>
</dbReference>
<dbReference type="Proteomes" id="UP000007488">
    <property type="component" value="Chromosome"/>
</dbReference>
<evidence type="ECO:0000259" key="5">
    <source>
        <dbReference type="SMART" id="SM00062"/>
    </source>
</evidence>